<dbReference type="SUPFAM" id="SSF53335">
    <property type="entry name" value="S-adenosyl-L-methionine-dependent methyltransferases"/>
    <property type="match status" value="1"/>
</dbReference>
<dbReference type="EMBL" id="JACIDR010000005">
    <property type="protein sequence ID" value="MBB3974284.1"/>
    <property type="molecule type" value="Genomic_DNA"/>
</dbReference>
<feature type="binding site" evidence="9">
    <location>
        <position position="45"/>
    </location>
    <ligand>
        <name>S-adenosyl-L-methionine</name>
        <dbReference type="ChEBI" id="CHEBI:59789"/>
    </ligand>
</feature>
<dbReference type="EC" id="2.1.1.67" evidence="4 9"/>
<dbReference type="Proteomes" id="UP000528964">
    <property type="component" value="Unassembled WGS sequence"/>
</dbReference>
<dbReference type="GO" id="GO:0010038">
    <property type="term" value="P:response to metal ion"/>
    <property type="evidence" value="ECO:0007669"/>
    <property type="project" value="InterPro"/>
</dbReference>
<evidence type="ECO:0000256" key="2">
    <source>
        <dbReference type="ARBA" id="ARBA00004496"/>
    </source>
</evidence>
<name>A0A7W6GHY0_9HYPH</name>
<dbReference type="AlphaFoldDB" id="A0A7W6GHY0"/>
<evidence type="ECO:0000256" key="9">
    <source>
        <dbReference type="HAMAP-Rule" id="MF_00812"/>
    </source>
</evidence>
<gene>
    <name evidence="9" type="primary">tpm</name>
    <name evidence="10" type="ORF">GGR24_002965</name>
</gene>
<dbReference type="GO" id="GO:0005737">
    <property type="term" value="C:cytoplasm"/>
    <property type="evidence" value="ECO:0007669"/>
    <property type="project" value="UniProtKB-SubCell"/>
</dbReference>
<dbReference type="GO" id="GO:0008119">
    <property type="term" value="F:thiopurine S-methyltransferase activity"/>
    <property type="evidence" value="ECO:0007669"/>
    <property type="project" value="UniProtKB-UniRule"/>
</dbReference>
<dbReference type="PROSITE" id="PS51585">
    <property type="entry name" value="SAM_MT_TPMT"/>
    <property type="match status" value="1"/>
</dbReference>
<evidence type="ECO:0000256" key="7">
    <source>
        <dbReference type="ARBA" id="ARBA00022679"/>
    </source>
</evidence>
<dbReference type="HAMAP" id="MF_00812">
    <property type="entry name" value="Thiopur_methtran"/>
    <property type="match status" value="1"/>
</dbReference>
<dbReference type="InterPro" id="IPR022474">
    <property type="entry name" value="Thiopur_S-MeTfrase_Se/Te_detox"/>
</dbReference>
<dbReference type="InterPro" id="IPR008854">
    <property type="entry name" value="TPMT"/>
</dbReference>
<comment type="similarity">
    <text evidence="3 9">Belongs to the class I-like SAM-binding methyltransferase superfamily. TPMT family.</text>
</comment>
<dbReference type="Gene3D" id="3.40.50.150">
    <property type="entry name" value="Vaccinia Virus protein VP39"/>
    <property type="match status" value="1"/>
</dbReference>
<dbReference type="PANTHER" id="PTHR10259">
    <property type="entry name" value="THIOPURINE S-METHYLTRANSFERASE"/>
    <property type="match status" value="1"/>
</dbReference>
<sequence>MEADFWRRRWRDNAIGFHRSSPNPLLLRNFAALGVEPGARLLLPLCGKTLDIHWLLANGYPVVGVELVETAVEQLFAELGVEPAIEPAGPLRRYSAPGVDVFVGDIFALTGEALGSVEAVYDRAALVALPRADRARYAAHVTAIARGAPQLLVTFVYDQTRADGPPFSVDEQEVRALYGGSYGVTLLECAEDPAGMKGKCPATEKVWLLS</sequence>
<keyword evidence="11" id="KW-1185">Reference proteome</keyword>
<comment type="catalytic activity">
    <reaction evidence="1 9">
        <text>S-adenosyl-L-methionine + a thiopurine = S-adenosyl-L-homocysteine + a thiopurine S-methylether.</text>
        <dbReference type="EC" id="2.1.1.67"/>
    </reaction>
</comment>
<keyword evidence="8 9" id="KW-0949">S-adenosyl-L-methionine</keyword>
<evidence type="ECO:0000313" key="10">
    <source>
        <dbReference type="EMBL" id="MBB3974284.1"/>
    </source>
</evidence>
<evidence type="ECO:0000256" key="4">
    <source>
        <dbReference type="ARBA" id="ARBA00011905"/>
    </source>
</evidence>
<keyword evidence="5 9" id="KW-0963">Cytoplasm</keyword>
<dbReference type="NCBIfam" id="TIGR03840">
    <property type="entry name" value="TMPT_Se_Te"/>
    <property type="match status" value="1"/>
</dbReference>
<reference evidence="10 11" key="1">
    <citation type="submission" date="2020-08" db="EMBL/GenBank/DDBJ databases">
        <title>Genomic Encyclopedia of Type Strains, Phase IV (KMG-IV): sequencing the most valuable type-strain genomes for metagenomic binning, comparative biology and taxonomic classification.</title>
        <authorList>
            <person name="Goeker M."/>
        </authorList>
    </citation>
    <scope>NUCLEOTIDE SEQUENCE [LARGE SCALE GENOMIC DNA]</scope>
    <source>
        <strain evidence="10 11">DSM 25481</strain>
    </source>
</reference>
<comment type="caution">
    <text evidence="10">The sequence shown here is derived from an EMBL/GenBank/DDBJ whole genome shotgun (WGS) entry which is preliminary data.</text>
</comment>
<evidence type="ECO:0000256" key="5">
    <source>
        <dbReference type="ARBA" id="ARBA00022490"/>
    </source>
</evidence>
<feature type="binding site" evidence="9">
    <location>
        <position position="123"/>
    </location>
    <ligand>
        <name>S-adenosyl-L-methionine</name>
        <dbReference type="ChEBI" id="CHEBI:59789"/>
    </ligand>
</feature>
<feature type="binding site" evidence="9">
    <location>
        <position position="10"/>
    </location>
    <ligand>
        <name>S-adenosyl-L-methionine</name>
        <dbReference type="ChEBI" id="CHEBI:59789"/>
    </ligand>
</feature>
<keyword evidence="7 9" id="KW-0808">Transferase</keyword>
<dbReference type="InterPro" id="IPR025835">
    <property type="entry name" value="Thiopurine_S-MeTrfase"/>
</dbReference>
<accession>A0A7W6GHY0</accession>
<evidence type="ECO:0000313" key="11">
    <source>
        <dbReference type="Proteomes" id="UP000528964"/>
    </source>
</evidence>
<evidence type="ECO:0000256" key="1">
    <source>
        <dbReference type="ARBA" id="ARBA00000903"/>
    </source>
</evidence>
<dbReference type="InterPro" id="IPR029063">
    <property type="entry name" value="SAM-dependent_MTases_sf"/>
</dbReference>
<evidence type="ECO:0000256" key="8">
    <source>
        <dbReference type="ARBA" id="ARBA00022691"/>
    </source>
</evidence>
<dbReference type="PANTHER" id="PTHR10259:SF11">
    <property type="entry name" value="THIOPURINE S-METHYLTRANSFERASE"/>
    <property type="match status" value="1"/>
</dbReference>
<proteinExistence type="inferred from homology"/>
<dbReference type="GO" id="GO:0032259">
    <property type="term" value="P:methylation"/>
    <property type="evidence" value="ECO:0007669"/>
    <property type="project" value="UniProtKB-KW"/>
</dbReference>
<feature type="binding site" evidence="9">
    <location>
        <position position="66"/>
    </location>
    <ligand>
        <name>S-adenosyl-L-methionine</name>
        <dbReference type="ChEBI" id="CHEBI:59789"/>
    </ligand>
</feature>
<evidence type="ECO:0000256" key="6">
    <source>
        <dbReference type="ARBA" id="ARBA00022603"/>
    </source>
</evidence>
<protein>
    <recommendedName>
        <fullName evidence="4 9">Thiopurine S-methyltransferase</fullName>
        <ecNumber evidence="4 9">2.1.1.67</ecNumber>
    </recommendedName>
    <alternativeName>
        <fullName evidence="9">Thiopurine methyltransferase</fullName>
    </alternativeName>
</protein>
<evidence type="ECO:0000256" key="3">
    <source>
        <dbReference type="ARBA" id="ARBA00008145"/>
    </source>
</evidence>
<keyword evidence="6 9" id="KW-0489">Methyltransferase</keyword>
<organism evidence="10 11">
    <name type="scientific">Hansschlegelia beijingensis</name>
    <dbReference type="NCBI Taxonomy" id="1133344"/>
    <lineage>
        <taxon>Bacteria</taxon>
        <taxon>Pseudomonadati</taxon>
        <taxon>Pseudomonadota</taxon>
        <taxon>Alphaproteobacteria</taxon>
        <taxon>Hyphomicrobiales</taxon>
        <taxon>Methylopilaceae</taxon>
        <taxon>Hansschlegelia</taxon>
    </lineage>
</organism>
<dbReference type="PIRSF" id="PIRSF023956">
    <property type="entry name" value="Thiopurine_S-methyltransferase"/>
    <property type="match status" value="1"/>
</dbReference>
<dbReference type="FunFam" id="3.40.50.150:FF:000101">
    <property type="entry name" value="Thiopurine S-methyltransferase"/>
    <property type="match status" value="1"/>
</dbReference>
<dbReference type="Pfam" id="PF05724">
    <property type="entry name" value="TPMT"/>
    <property type="match status" value="1"/>
</dbReference>
<comment type="subcellular location">
    <subcellularLocation>
        <location evidence="2 9">Cytoplasm</location>
    </subcellularLocation>
</comment>
<dbReference type="RefSeq" id="WP_183396131.1">
    <property type="nucleotide sequence ID" value="NZ_JACIDR010000005.1"/>
</dbReference>